<dbReference type="OrthoDB" id="7042322at2759"/>
<keyword evidence="3" id="KW-1185">Reference proteome</keyword>
<reference evidence="2" key="1">
    <citation type="journal article" date="2020" name="Stud. Mycol.">
        <title>101 Dothideomycetes genomes: a test case for predicting lifestyles and emergence of pathogens.</title>
        <authorList>
            <person name="Haridas S."/>
            <person name="Albert R."/>
            <person name="Binder M."/>
            <person name="Bloem J."/>
            <person name="Labutti K."/>
            <person name="Salamov A."/>
            <person name="Andreopoulos B."/>
            <person name="Baker S."/>
            <person name="Barry K."/>
            <person name="Bills G."/>
            <person name="Bluhm B."/>
            <person name="Cannon C."/>
            <person name="Castanera R."/>
            <person name="Culley D."/>
            <person name="Daum C."/>
            <person name="Ezra D."/>
            <person name="Gonzalez J."/>
            <person name="Henrissat B."/>
            <person name="Kuo A."/>
            <person name="Liang C."/>
            <person name="Lipzen A."/>
            <person name="Lutzoni F."/>
            <person name="Magnuson J."/>
            <person name="Mondo S."/>
            <person name="Nolan M."/>
            <person name="Ohm R."/>
            <person name="Pangilinan J."/>
            <person name="Park H.-J."/>
            <person name="Ramirez L."/>
            <person name="Alfaro M."/>
            <person name="Sun H."/>
            <person name="Tritt A."/>
            <person name="Yoshinaga Y."/>
            <person name="Zwiers L.-H."/>
            <person name="Turgeon B."/>
            <person name="Goodwin S."/>
            <person name="Spatafora J."/>
            <person name="Crous P."/>
            <person name="Grigoriev I."/>
        </authorList>
    </citation>
    <scope>NUCLEOTIDE SEQUENCE</scope>
    <source>
        <strain evidence="2">CBS 116005</strain>
    </source>
</reference>
<dbReference type="PANTHER" id="PTHR42858">
    <property type="entry name" value="AMINOTRANSFERASE"/>
    <property type="match status" value="1"/>
</dbReference>
<evidence type="ECO:0000259" key="1">
    <source>
        <dbReference type="Pfam" id="PF00155"/>
    </source>
</evidence>
<dbReference type="InterPro" id="IPR015421">
    <property type="entry name" value="PyrdxlP-dep_Trfase_major"/>
</dbReference>
<sequence>MGDAPAADHKHFINLMRGWPNATLLPVDLLRQAANYALSDPSIARDGLLYGPDPGYEPARRAIAKWLTSFYQPSNPITASRLNVTGGASQNLGCILQVYTDPEYTCNVWVVSPAYMLAFRIFEDAGFAGRMRSVPEDGEGLDVVTLRNEIKKIEKSARKRDVNGPKYKGQRRGAKVYRHVIYCVPTFANPSSRTMSLARRQELVRLAREFDALVVADDVYDFLHWSTNPATTNNLQSAHLPRLVDIDRDVDGGAEREGADGFGNTCSNGSFSKIAGPGLRCGWVEGTEKFAYGMSQCGTTASGGAPSQLTSTYLTRLLETNQIQTHINAVLQPAYASRYKILIQAIEAHLLPLGFELSQPGRDVVGGYFVWLSLPEGVTATELAQRCKEDQDLIIAPGPIFEVPGDRIPIRFDGHVRLCFAYVMEEDLGQGVAKMGVVAQEMLDEERQVPDKGAGRSDPIVKMLARKASADAGSKEPMKAVAAGTMYQDDLKKVQKHIDTLEAERASSGSTEEFK</sequence>
<evidence type="ECO:0000313" key="3">
    <source>
        <dbReference type="Proteomes" id="UP000799436"/>
    </source>
</evidence>
<proteinExistence type="predicted"/>
<dbReference type="EMBL" id="ML995920">
    <property type="protein sequence ID" value="KAF2764497.1"/>
    <property type="molecule type" value="Genomic_DNA"/>
</dbReference>
<dbReference type="SUPFAM" id="SSF53383">
    <property type="entry name" value="PLP-dependent transferases"/>
    <property type="match status" value="1"/>
</dbReference>
<organism evidence="2 3">
    <name type="scientific">Teratosphaeria nubilosa</name>
    <dbReference type="NCBI Taxonomy" id="161662"/>
    <lineage>
        <taxon>Eukaryota</taxon>
        <taxon>Fungi</taxon>
        <taxon>Dikarya</taxon>
        <taxon>Ascomycota</taxon>
        <taxon>Pezizomycotina</taxon>
        <taxon>Dothideomycetes</taxon>
        <taxon>Dothideomycetidae</taxon>
        <taxon>Mycosphaerellales</taxon>
        <taxon>Teratosphaeriaceae</taxon>
        <taxon>Teratosphaeria</taxon>
    </lineage>
</organism>
<dbReference type="PANTHER" id="PTHR42858:SF1">
    <property type="entry name" value="LD15494P"/>
    <property type="match status" value="1"/>
</dbReference>
<dbReference type="Gene3D" id="3.90.1150.10">
    <property type="entry name" value="Aspartate Aminotransferase, domain 1"/>
    <property type="match status" value="1"/>
</dbReference>
<dbReference type="Proteomes" id="UP000799436">
    <property type="component" value="Unassembled WGS sequence"/>
</dbReference>
<dbReference type="GO" id="GO:0047536">
    <property type="term" value="F:2-aminoadipate transaminase activity"/>
    <property type="evidence" value="ECO:0007669"/>
    <property type="project" value="TreeGrafter"/>
</dbReference>
<protein>
    <submittedName>
        <fullName evidence="2">PLP-dependent transferase</fullName>
    </submittedName>
</protein>
<accession>A0A6G1KV70</accession>
<feature type="domain" description="Aminotransferase class I/classII large" evidence="1">
    <location>
        <begin position="42"/>
        <end position="432"/>
    </location>
</feature>
<dbReference type="CDD" id="cd00609">
    <property type="entry name" value="AAT_like"/>
    <property type="match status" value="1"/>
</dbReference>
<gene>
    <name evidence="2" type="ORF">EJ03DRAFT_26606</name>
</gene>
<keyword evidence="2" id="KW-0808">Transferase</keyword>
<dbReference type="FunFam" id="3.40.640.10:FF:000080">
    <property type="entry name" value="Aminotransferase, putative"/>
    <property type="match status" value="1"/>
</dbReference>
<dbReference type="InterPro" id="IPR004839">
    <property type="entry name" value="Aminotransferase_I/II_large"/>
</dbReference>
<dbReference type="InterPro" id="IPR015424">
    <property type="entry name" value="PyrdxlP-dep_Trfase"/>
</dbReference>
<dbReference type="Gene3D" id="3.40.640.10">
    <property type="entry name" value="Type I PLP-dependent aspartate aminotransferase-like (Major domain)"/>
    <property type="match status" value="1"/>
</dbReference>
<dbReference type="Pfam" id="PF00155">
    <property type="entry name" value="Aminotran_1_2"/>
    <property type="match status" value="1"/>
</dbReference>
<dbReference type="InterPro" id="IPR015422">
    <property type="entry name" value="PyrdxlP-dep_Trfase_small"/>
</dbReference>
<dbReference type="AlphaFoldDB" id="A0A6G1KV70"/>
<name>A0A6G1KV70_9PEZI</name>
<dbReference type="GO" id="GO:0030170">
    <property type="term" value="F:pyridoxal phosphate binding"/>
    <property type="evidence" value="ECO:0007669"/>
    <property type="project" value="InterPro"/>
</dbReference>
<evidence type="ECO:0000313" key="2">
    <source>
        <dbReference type="EMBL" id="KAF2764497.1"/>
    </source>
</evidence>